<dbReference type="PANTHER" id="PTHR30136:SF24">
    <property type="entry name" value="HTH-TYPE TRANSCRIPTIONAL REPRESSOR ALLR"/>
    <property type="match status" value="1"/>
</dbReference>
<dbReference type="PROSITE" id="PS51078">
    <property type="entry name" value="ICLR_ED"/>
    <property type="match status" value="1"/>
</dbReference>
<dbReference type="Gene3D" id="1.10.10.10">
    <property type="entry name" value="Winged helix-like DNA-binding domain superfamily/Winged helix DNA-binding domain"/>
    <property type="match status" value="1"/>
</dbReference>
<dbReference type="InterPro" id="IPR005471">
    <property type="entry name" value="Tscrpt_reg_IclR_N"/>
</dbReference>
<dbReference type="InterPro" id="IPR050707">
    <property type="entry name" value="HTH_MetabolicPath_Reg"/>
</dbReference>
<name>A0A7Z0ACB5_9MICO</name>
<keyword evidence="1" id="KW-0805">Transcription regulation</keyword>
<evidence type="ECO:0000313" key="7">
    <source>
        <dbReference type="Proteomes" id="UP000539111"/>
    </source>
</evidence>
<dbReference type="GO" id="GO:0045892">
    <property type="term" value="P:negative regulation of DNA-templated transcription"/>
    <property type="evidence" value="ECO:0007669"/>
    <property type="project" value="TreeGrafter"/>
</dbReference>
<feature type="domain" description="HTH iclR-type" evidence="4">
    <location>
        <begin position="2"/>
        <end position="61"/>
    </location>
</feature>
<comment type="caution">
    <text evidence="6">The sequence shown here is derived from an EMBL/GenBank/DDBJ whole genome shotgun (WGS) entry which is preliminary data.</text>
</comment>
<dbReference type="InterPro" id="IPR036390">
    <property type="entry name" value="WH_DNA-bd_sf"/>
</dbReference>
<keyword evidence="7" id="KW-1185">Reference proteome</keyword>
<dbReference type="PROSITE" id="PS51077">
    <property type="entry name" value="HTH_ICLR"/>
    <property type="match status" value="1"/>
</dbReference>
<dbReference type="GO" id="GO:0003677">
    <property type="term" value="F:DNA binding"/>
    <property type="evidence" value="ECO:0007669"/>
    <property type="project" value="UniProtKB-KW"/>
</dbReference>
<protein>
    <submittedName>
        <fullName evidence="6">DNA-binding IclR family transcriptional regulator</fullName>
    </submittedName>
</protein>
<dbReference type="SMART" id="SM00346">
    <property type="entry name" value="HTH_ICLR"/>
    <property type="match status" value="1"/>
</dbReference>
<evidence type="ECO:0000256" key="1">
    <source>
        <dbReference type="ARBA" id="ARBA00023015"/>
    </source>
</evidence>
<dbReference type="InterPro" id="IPR011991">
    <property type="entry name" value="ArsR-like_HTH"/>
</dbReference>
<dbReference type="CDD" id="cd00090">
    <property type="entry name" value="HTH_ARSR"/>
    <property type="match status" value="1"/>
</dbReference>
<feature type="domain" description="IclR-ED" evidence="5">
    <location>
        <begin position="62"/>
        <end position="243"/>
    </location>
</feature>
<dbReference type="Pfam" id="PF09339">
    <property type="entry name" value="HTH_IclR"/>
    <property type="match status" value="1"/>
</dbReference>
<dbReference type="Pfam" id="PF01614">
    <property type="entry name" value="IclR_C"/>
    <property type="match status" value="1"/>
</dbReference>
<evidence type="ECO:0000256" key="3">
    <source>
        <dbReference type="ARBA" id="ARBA00023163"/>
    </source>
</evidence>
<organism evidence="6 7">
    <name type="scientific">Spelaeicoccus albus</name>
    <dbReference type="NCBI Taxonomy" id="1280376"/>
    <lineage>
        <taxon>Bacteria</taxon>
        <taxon>Bacillati</taxon>
        <taxon>Actinomycetota</taxon>
        <taxon>Actinomycetes</taxon>
        <taxon>Micrococcales</taxon>
        <taxon>Brevibacteriaceae</taxon>
        <taxon>Spelaeicoccus</taxon>
    </lineage>
</organism>
<dbReference type="GO" id="GO:0003700">
    <property type="term" value="F:DNA-binding transcription factor activity"/>
    <property type="evidence" value="ECO:0007669"/>
    <property type="project" value="TreeGrafter"/>
</dbReference>
<dbReference type="AlphaFoldDB" id="A0A7Z0ACB5"/>
<dbReference type="SUPFAM" id="SSF55781">
    <property type="entry name" value="GAF domain-like"/>
    <property type="match status" value="1"/>
</dbReference>
<evidence type="ECO:0000313" key="6">
    <source>
        <dbReference type="EMBL" id="NYI67310.1"/>
    </source>
</evidence>
<dbReference type="Proteomes" id="UP000539111">
    <property type="component" value="Unassembled WGS sequence"/>
</dbReference>
<dbReference type="InterPro" id="IPR036388">
    <property type="entry name" value="WH-like_DNA-bd_sf"/>
</dbReference>
<proteinExistence type="predicted"/>
<dbReference type="InterPro" id="IPR029016">
    <property type="entry name" value="GAF-like_dom_sf"/>
</dbReference>
<evidence type="ECO:0000259" key="4">
    <source>
        <dbReference type="PROSITE" id="PS51077"/>
    </source>
</evidence>
<sequence length="243" mass="26443">MSQSVRRAARIVDSIAAEPKTVVQLATEFDLHRSTMFRELQSLEEVGYVRRRHDGTYSLGLHLAALAQASLDSIDLREAGTEHARRLQQAVGNTVHIAALMESAIIYAVKIEDAGGTRMYSSVGARVHPNCSGAGKAILAGLDDRQRDAVLQTATWTKYTDSTITTRAELDAALVDVARQGWAADDGEFEDFVNCVAVPIHSSVGVVGALSLTAIRMREDLDQLKTRIPLMQQTAARISRELG</sequence>
<dbReference type="EMBL" id="JACBZP010000001">
    <property type="protein sequence ID" value="NYI67310.1"/>
    <property type="molecule type" value="Genomic_DNA"/>
</dbReference>
<dbReference type="Gene3D" id="3.30.450.40">
    <property type="match status" value="1"/>
</dbReference>
<evidence type="ECO:0000259" key="5">
    <source>
        <dbReference type="PROSITE" id="PS51078"/>
    </source>
</evidence>
<evidence type="ECO:0000256" key="2">
    <source>
        <dbReference type="ARBA" id="ARBA00023125"/>
    </source>
</evidence>
<keyword evidence="2 6" id="KW-0238">DNA-binding</keyword>
<accession>A0A7Z0ACB5</accession>
<reference evidence="6 7" key="1">
    <citation type="submission" date="2020-07" db="EMBL/GenBank/DDBJ databases">
        <title>Sequencing the genomes of 1000 actinobacteria strains.</title>
        <authorList>
            <person name="Klenk H.-P."/>
        </authorList>
    </citation>
    <scope>NUCLEOTIDE SEQUENCE [LARGE SCALE GENOMIC DNA]</scope>
    <source>
        <strain evidence="6 7">DSM 26341</strain>
    </source>
</reference>
<dbReference type="PANTHER" id="PTHR30136">
    <property type="entry name" value="HELIX-TURN-HELIX TRANSCRIPTIONAL REGULATOR, ICLR FAMILY"/>
    <property type="match status" value="1"/>
</dbReference>
<keyword evidence="3" id="KW-0804">Transcription</keyword>
<dbReference type="RefSeq" id="WP_179427183.1">
    <property type="nucleotide sequence ID" value="NZ_JACBZP010000001.1"/>
</dbReference>
<dbReference type="SUPFAM" id="SSF46785">
    <property type="entry name" value="Winged helix' DNA-binding domain"/>
    <property type="match status" value="1"/>
</dbReference>
<dbReference type="InterPro" id="IPR014757">
    <property type="entry name" value="Tscrpt_reg_IclR_C"/>
</dbReference>
<gene>
    <name evidence="6" type="ORF">BJY26_001616</name>
</gene>